<accession>A0ABT1S741</accession>
<evidence type="ECO:0000313" key="5">
    <source>
        <dbReference type="EMBL" id="MCQ4922155.1"/>
    </source>
</evidence>
<keyword evidence="6" id="KW-1185">Reference proteome</keyword>
<protein>
    <submittedName>
        <fullName evidence="5">Crp/Fnr family transcriptional regulator</fullName>
    </submittedName>
</protein>
<sequence length="223" mass="25725">MRFPQYYFENHFSKFESLLRSLGEECNLKKGYEITSINPNLYLYFTLNGIFKLSLTHEEGAIKTICFHGKNSILPYSLCRPTDNEYKIESDALVLTAITDVLAIRIIPRVFHKAMLENPDFHMAMTDYCIRHSNLFMFESINLSYNTAFIKTCNFLYIYTSYLQGKGIRLTQSEIGEIIGETRLEVARVLKKLRTMGIVSTSRNGIEVLDMDNLINLCSYGCN</sequence>
<dbReference type="InterPro" id="IPR012318">
    <property type="entry name" value="HTH_CRP"/>
</dbReference>
<feature type="domain" description="HTH crp-type" evidence="4">
    <location>
        <begin position="146"/>
        <end position="212"/>
    </location>
</feature>
<dbReference type="SUPFAM" id="SSF51206">
    <property type="entry name" value="cAMP-binding domain-like"/>
    <property type="match status" value="1"/>
</dbReference>
<keyword evidence="3" id="KW-0804">Transcription</keyword>
<proteinExistence type="predicted"/>
<organism evidence="5 6">
    <name type="scientific">Tissierella carlieri</name>
    <dbReference type="NCBI Taxonomy" id="689904"/>
    <lineage>
        <taxon>Bacteria</taxon>
        <taxon>Bacillati</taxon>
        <taxon>Bacillota</taxon>
        <taxon>Tissierellia</taxon>
        <taxon>Tissierellales</taxon>
        <taxon>Tissierellaceae</taxon>
        <taxon>Tissierella</taxon>
    </lineage>
</organism>
<dbReference type="PROSITE" id="PS51063">
    <property type="entry name" value="HTH_CRP_2"/>
    <property type="match status" value="1"/>
</dbReference>
<keyword evidence="1" id="KW-0805">Transcription regulation</keyword>
<dbReference type="InterPro" id="IPR018490">
    <property type="entry name" value="cNMP-bd_dom_sf"/>
</dbReference>
<dbReference type="InterPro" id="IPR014710">
    <property type="entry name" value="RmlC-like_jellyroll"/>
</dbReference>
<evidence type="ECO:0000256" key="3">
    <source>
        <dbReference type="ARBA" id="ARBA00023163"/>
    </source>
</evidence>
<evidence type="ECO:0000256" key="1">
    <source>
        <dbReference type="ARBA" id="ARBA00023015"/>
    </source>
</evidence>
<dbReference type="Proteomes" id="UP001524478">
    <property type="component" value="Unassembled WGS sequence"/>
</dbReference>
<reference evidence="5 6" key="1">
    <citation type="submission" date="2022-06" db="EMBL/GenBank/DDBJ databases">
        <title>Isolation of gut microbiota from human fecal samples.</title>
        <authorList>
            <person name="Pamer E.G."/>
            <person name="Barat B."/>
            <person name="Waligurski E."/>
            <person name="Medina S."/>
            <person name="Paddock L."/>
            <person name="Mostad J."/>
        </authorList>
    </citation>
    <scope>NUCLEOTIDE SEQUENCE [LARGE SCALE GENOMIC DNA]</scope>
    <source>
        <strain evidence="5 6">DFI.7.95</strain>
    </source>
</reference>
<dbReference type="SUPFAM" id="SSF46785">
    <property type="entry name" value="Winged helix' DNA-binding domain"/>
    <property type="match status" value="1"/>
</dbReference>
<comment type="caution">
    <text evidence="5">The sequence shown here is derived from an EMBL/GenBank/DDBJ whole genome shotgun (WGS) entry which is preliminary data.</text>
</comment>
<dbReference type="RefSeq" id="WP_256310454.1">
    <property type="nucleotide sequence ID" value="NZ_JANGAC010000002.1"/>
</dbReference>
<evidence type="ECO:0000313" key="6">
    <source>
        <dbReference type="Proteomes" id="UP001524478"/>
    </source>
</evidence>
<dbReference type="Pfam" id="PF13545">
    <property type="entry name" value="HTH_Crp_2"/>
    <property type="match status" value="1"/>
</dbReference>
<dbReference type="Gene3D" id="2.60.120.10">
    <property type="entry name" value="Jelly Rolls"/>
    <property type="match status" value="1"/>
</dbReference>
<evidence type="ECO:0000256" key="2">
    <source>
        <dbReference type="ARBA" id="ARBA00023125"/>
    </source>
</evidence>
<evidence type="ECO:0000259" key="4">
    <source>
        <dbReference type="PROSITE" id="PS51063"/>
    </source>
</evidence>
<name>A0ABT1S741_9FIRM</name>
<gene>
    <name evidence="5" type="ORF">NE686_03605</name>
</gene>
<keyword evidence="2" id="KW-0238">DNA-binding</keyword>
<dbReference type="EMBL" id="JANGAC010000002">
    <property type="protein sequence ID" value="MCQ4922155.1"/>
    <property type="molecule type" value="Genomic_DNA"/>
</dbReference>
<dbReference type="InterPro" id="IPR036390">
    <property type="entry name" value="WH_DNA-bd_sf"/>
</dbReference>